<dbReference type="EMBL" id="SSWX01000010">
    <property type="protein sequence ID" value="THJ33437.1"/>
    <property type="molecule type" value="Genomic_DNA"/>
</dbReference>
<proteinExistence type="predicted"/>
<gene>
    <name evidence="1" type="ORF">E8K88_09130</name>
</gene>
<dbReference type="InterPro" id="IPR021269">
    <property type="entry name" value="DUF2848"/>
</dbReference>
<organism evidence="1 2">
    <name type="scientific">Lampropedia aestuarii</name>
    <dbReference type="NCBI Taxonomy" id="2562762"/>
    <lineage>
        <taxon>Bacteria</taxon>
        <taxon>Pseudomonadati</taxon>
        <taxon>Pseudomonadota</taxon>
        <taxon>Betaproteobacteria</taxon>
        <taxon>Burkholderiales</taxon>
        <taxon>Comamonadaceae</taxon>
        <taxon>Lampropedia</taxon>
    </lineage>
</organism>
<comment type="caution">
    <text evidence="1">The sequence shown here is derived from an EMBL/GenBank/DDBJ whole genome shotgun (WGS) entry which is preliminary data.</text>
</comment>
<evidence type="ECO:0000313" key="2">
    <source>
        <dbReference type="Proteomes" id="UP000306236"/>
    </source>
</evidence>
<sequence length="232" mass="25329">MTTLNFQVTPVAGAAFQADVVFQNLVVAGWAGRDLAAIEHHIEELAELGVPRPSSVPLYYRVAVNQCTQAARVQVVGQESSGEIEVFVFQHQGQWLVSIASDHTDRKLEAHSVAMSKQVCIKPVATTAWLLDDVKAHWDQIVLRSWIDENGTRTLYQEGPLASLRTPDDLVAGYLKSLDAAQWPAGTGMTCGTVSAIGGIRAAGNLEMELFDPVLKRSLTWNYQVECLPDVA</sequence>
<dbReference type="OrthoDB" id="9792678at2"/>
<dbReference type="RefSeq" id="WP_136406362.1">
    <property type="nucleotide sequence ID" value="NZ_SSWX01000010.1"/>
</dbReference>
<evidence type="ECO:0000313" key="1">
    <source>
        <dbReference type="EMBL" id="THJ33437.1"/>
    </source>
</evidence>
<dbReference type="Proteomes" id="UP000306236">
    <property type="component" value="Unassembled WGS sequence"/>
</dbReference>
<keyword evidence="2" id="KW-1185">Reference proteome</keyword>
<reference evidence="1 2" key="1">
    <citation type="submission" date="2019-04" db="EMBL/GenBank/DDBJ databases">
        <title>Lampropedia sp YIM MLB12 draf genome.</title>
        <authorList>
            <person name="Wang Y.-X."/>
        </authorList>
    </citation>
    <scope>NUCLEOTIDE SEQUENCE [LARGE SCALE GENOMIC DNA]</scope>
    <source>
        <strain evidence="1 2">YIM MLB12</strain>
    </source>
</reference>
<name>A0A4S5BLL6_9BURK</name>
<dbReference type="AlphaFoldDB" id="A0A4S5BLL6"/>
<accession>A0A4S5BLL6</accession>
<dbReference type="Pfam" id="PF11010">
    <property type="entry name" value="DUF2848"/>
    <property type="match status" value="1"/>
</dbReference>
<protein>
    <submittedName>
        <fullName evidence="1">DUF2848 domain-containing protein</fullName>
    </submittedName>
</protein>